<organism evidence="6 7">
    <name type="scientific">Enterococcus phoeniculicola ATCC BAA-412</name>
    <dbReference type="NCBI Taxonomy" id="1158610"/>
    <lineage>
        <taxon>Bacteria</taxon>
        <taxon>Bacillati</taxon>
        <taxon>Bacillota</taxon>
        <taxon>Bacilli</taxon>
        <taxon>Lactobacillales</taxon>
        <taxon>Enterococcaceae</taxon>
        <taxon>Enterococcus</taxon>
    </lineage>
</organism>
<dbReference type="InterPro" id="IPR000322">
    <property type="entry name" value="Glyco_hydro_31_TIM"/>
</dbReference>
<dbReference type="GO" id="GO:0005975">
    <property type="term" value="P:carbohydrate metabolic process"/>
    <property type="evidence" value="ECO:0007669"/>
    <property type="project" value="InterPro"/>
</dbReference>
<dbReference type="InterPro" id="IPR013783">
    <property type="entry name" value="Ig-like_fold"/>
</dbReference>
<dbReference type="GO" id="GO:0004553">
    <property type="term" value="F:hydrolase activity, hydrolyzing O-glycosyl compounds"/>
    <property type="evidence" value="ECO:0007669"/>
    <property type="project" value="InterPro"/>
</dbReference>
<name>R3WB36_9ENTE</name>
<dbReference type="SUPFAM" id="SSF74650">
    <property type="entry name" value="Galactose mutarotase-like"/>
    <property type="match status" value="1"/>
</dbReference>
<evidence type="ECO:0000259" key="5">
    <source>
        <dbReference type="Pfam" id="PF21365"/>
    </source>
</evidence>
<evidence type="ECO:0000259" key="3">
    <source>
        <dbReference type="Pfam" id="PF01055"/>
    </source>
</evidence>
<dbReference type="PANTHER" id="PTHR43863:SF2">
    <property type="entry name" value="MALTASE-GLUCOAMYLASE"/>
    <property type="match status" value="1"/>
</dbReference>
<dbReference type="Gene3D" id="2.60.40.10">
    <property type="entry name" value="Immunoglobulins"/>
    <property type="match status" value="1"/>
</dbReference>
<protein>
    <submittedName>
        <fullName evidence="6">Uncharacterized protein</fullName>
    </submittedName>
</protein>
<sequence>MKLTEKFSKILSLYDAFLNGKLSPEISRLHWLNEQLPIAAASVWLKVKTGIILEEVDYTIVHKIQHEWSKETENVFNEAADIYTSNLAIYYITLSEVKNEYQLFELQKEITEIRDFIFAHMIRQGSLISSLKKKIPAVDLVFSVLPFGLFAPEDLVMVSGIQEVVSSQSESLSVSETALLGIYYTEKYDFGKADMYLSMAATILNDDECILLSLLETYLRQKKESISANAFIHKPLGNGNVYDTLPYERAPHYPTAGGTCKFNVQVNSQTVEKVFMKLDGIAERIPCLLVDEALHIYQAVVELPEEYVEGSYSFIAIGEEIETSVDYELTIKEQVIVRKVDFIGSTSHENIYQAVTNHQTIFLNLQKTKLQMSLNKPAIKSNKLNEQCLIIDSTGAITTNDGQVIVTFFEDMLEIQELIGKGIFSISLKFFDDAEIYYGFGERYNAINQFGTIIDCFVYNQYRDQGTRTYMPMPYYFTDKGYGLSIVTDYYTRFDLQHSNKGIVELTVETEPTDFIFEIDLLHGSMKEMIQQYIQSTGQPRMVPSWVFGPWMSSNNWDRDSVVREQIKLTNEHGIPSTVIVLEQWSDETTYYMFNDAQYSLLDPGKSHSYDQMTFPEWGRWPDPKGLIEHCHENGLKFILWQIPIGKYLNQQKHPLKDQDEKFMIEQGYVVKNSDGTPYRIPENWFTDSLLLDFTNKAAKKWWFEKRQYLIELGVDGFKTDGGEMVYGADVQFSDGSNGRKMRNNYPKEYIKSYYEFAQQNQGITFSRAGYTGAQTYPAHWAGDERSTFDAFKRQLIAGINSGLSGVIFWGWDLGGFNGDIPTAELFMRSASMAAFCPIMQYHAESKGEFNQDRTPWNIADRTNTPEVIDVYRFFANTRMNLLPYIYDQSQKAVNNCLPLMRALKIDYPSEAFDNCYDQFMFGESLLIAPVIREGEQSRFIQFPEGTWTDFWTHQVVEGGQTIEVHAKADQIPVFIKQNSIILLNLGNSGIIGEQIGNNIKRYTRPKLIVTAKDDFKEIIEDHLGNSIHVTVDKAEKSVMYDSNLEIEIEFIDL</sequence>
<dbReference type="InterPro" id="IPR025887">
    <property type="entry name" value="Glyco_hydro_31_N_dom"/>
</dbReference>
<dbReference type="EMBL" id="AJAT01000013">
    <property type="protein sequence ID" value="EOL44672.1"/>
    <property type="molecule type" value="Genomic_DNA"/>
</dbReference>
<evidence type="ECO:0000313" key="6">
    <source>
        <dbReference type="EMBL" id="EOL44672.1"/>
    </source>
</evidence>
<dbReference type="PANTHER" id="PTHR43863">
    <property type="entry name" value="HYDROLASE, PUTATIVE (AFU_ORTHOLOGUE AFUA_1G03140)-RELATED"/>
    <property type="match status" value="1"/>
</dbReference>
<dbReference type="AlphaFoldDB" id="R3WB36"/>
<keyword evidence="7" id="KW-1185">Reference proteome</keyword>
<dbReference type="CDD" id="cd14752">
    <property type="entry name" value="GH31_N"/>
    <property type="match status" value="1"/>
</dbReference>
<keyword evidence="2" id="KW-0326">Glycosidase</keyword>
<dbReference type="PATRIC" id="fig|1158610.3.peg.1474"/>
<dbReference type="InterPro" id="IPR051816">
    <property type="entry name" value="Glycosyl_Hydrolase_31"/>
</dbReference>
<dbReference type="Proteomes" id="UP000013785">
    <property type="component" value="Unassembled WGS sequence"/>
</dbReference>
<feature type="domain" description="Glycoside hydrolase family 31 TIM barrel" evidence="3">
    <location>
        <begin position="540"/>
        <end position="888"/>
    </location>
</feature>
<dbReference type="STRING" id="154621.RV11_GL002421"/>
<dbReference type="Gene3D" id="2.60.40.1180">
    <property type="entry name" value="Golgi alpha-mannosidase II"/>
    <property type="match status" value="1"/>
</dbReference>
<comment type="similarity">
    <text evidence="1 2">Belongs to the glycosyl hydrolase 31 family.</text>
</comment>
<feature type="domain" description="Glycosyl hydrolase family 31 C-terminal" evidence="5">
    <location>
        <begin position="899"/>
        <end position="982"/>
    </location>
</feature>
<evidence type="ECO:0000313" key="7">
    <source>
        <dbReference type="Proteomes" id="UP000013785"/>
    </source>
</evidence>
<comment type="caution">
    <text evidence="6">The sequence shown here is derived from an EMBL/GenBank/DDBJ whole genome shotgun (WGS) entry which is preliminary data.</text>
</comment>
<dbReference type="InterPro" id="IPR011013">
    <property type="entry name" value="Gal_mutarotase_sf_dom"/>
</dbReference>
<dbReference type="InterPro" id="IPR013780">
    <property type="entry name" value="Glyco_hydro_b"/>
</dbReference>
<dbReference type="SUPFAM" id="SSF51445">
    <property type="entry name" value="(Trans)glycosidases"/>
    <property type="match status" value="1"/>
</dbReference>
<dbReference type="GO" id="GO:0030246">
    <property type="term" value="F:carbohydrate binding"/>
    <property type="evidence" value="ECO:0007669"/>
    <property type="project" value="InterPro"/>
</dbReference>
<dbReference type="Pfam" id="PF21365">
    <property type="entry name" value="Glyco_hydro_31_3rd"/>
    <property type="match status" value="1"/>
</dbReference>
<dbReference type="InterPro" id="IPR017853">
    <property type="entry name" value="GH"/>
</dbReference>
<keyword evidence="2" id="KW-0378">Hydrolase</keyword>
<dbReference type="InterPro" id="IPR048395">
    <property type="entry name" value="Glyco_hydro_31_C"/>
</dbReference>
<dbReference type="CDD" id="cd06597">
    <property type="entry name" value="GH31_transferase_CtsY"/>
    <property type="match status" value="1"/>
</dbReference>
<dbReference type="Gene3D" id="3.20.20.80">
    <property type="entry name" value="Glycosidases"/>
    <property type="match status" value="1"/>
</dbReference>
<dbReference type="Pfam" id="PF01055">
    <property type="entry name" value="Glyco_hydro_31_2nd"/>
    <property type="match status" value="1"/>
</dbReference>
<dbReference type="OrthoDB" id="176168at2"/>
<dbReference type="eggNOG" id="COG1501">
    <property type="taxonomic scope" value="Bacteria"/>
</dbReference>
<reference evidence="6 7" key="1">
    <citation type="submission" date="2013-02" db="EMBL/GenBank/DDBJ databases">
        <title>The Genome Sequence of Enterococcus phoeniculicola BAA-412.</title>
        <authorList>
            <consortium name="The Broad Institute Genome Sequencing Platform"/>
            <consortium name="The Broad Institute Genome Sequencing Center for Infectious Disease"/>
            <person name="Earl A.M."/>
            <person name="Gilmore M.S."/>
            <person name="Lebreton F."/>
            <person name="Walker B."/>
            <person name="Young S.K."/>
            <person name="Zeng Q."/>
            <person name="Gargeya S."/>
            <person name="Fitzgerald M."/>
            <person name="Haas B."/>
            <person name="Abouelleil A."/>
            <person name="Alvarado L."/>
            <person name="Arachchi H.M."/>
            <person name="Berlin A.M."/>
            <person name="Chapman S.B."/>
            <person name="Dewar J."/>
            <person name="Goldberg J."/>
            <person name="Griggs A."/>
            <person name="Gujja S."/>
            <person name="Hansen M."/>
            <person name="Howarth C."/>
            <person name="Imamovic A."/>
            <person name="Larimer J."/>
            <person name="McCowan C."/>
            <person name="Murphy C."/>
            <person name="Neiman D."/>
            <person name="Pearson M."/>
            <person name="Priest M."/>
            <person name="Roberts A."/>
            <person name="Saif S."/>
            <person name="Shea T."/>
            <person name="Sisk P."/>
            <person name="Sykes S."/>
            <person name="Wortman J."/>
            <person name="Nusbaum C."/>
            <person name="Birren B."/>
        </authorList>
    </citation>
    <scope>NUCLEOTIDE SEQUENCE [LARGE SCALE GENOMIC DNA]</scope>
    <source>
        <strain evidence="6 7">ATCC BAA-412</strain>
    </source>
</reference>
<evidence type="ECO:0000259" key="4">
    <source>
        <dbReference type="Pfam" id="PF13802"/>
    </source>
</evidence>
<dbReference type="eggNOG" id="COG3387">
    <property type="taxonomic scope" value="Bacteria"/>
</dbReference>
<dbReference type="HOGENOM" id="CLU_009658_0_0_9"/>
<proteinExistence type="inferred from homology"/>
<dbReference type="RefSeq" id="WP_010768152.1">
    <property type="nucleotide sequence ID" value="NZ_ASWE01000003.1"/>
</dbReference>
<dbReference type="SUPFAM" id="SSF51011">
    <property type="entry name" value="Glycosyl hydrolase domain"/>
    <property type="match status" value="1"/>
</dbReference>
<accession>R3WB36</accession>
<dbReference type="Pfam" id="PF13802">
    <property type="entry name" value="Gal_mutarotas_2"/>
    <property type="match status" value="1"/>
</dbReference>
<evidence type="ECO:0000256" key="2">
    <source>
        <dbReference type="RuleBase" id="RU361185"/>
    </source>
</evidence>
<feature type="domain" description="Glycoside hydrolase family 31 N-terminal" evidence="4">
    <location>
        <begin position="361"/>
        <end position="495"/>
    </location>
</feature>
<gene>
    <name evidence="6" type="ORF">UC3_01489</name>
</gene>
<evidence type="ECO:0000256" key="1">
    <source>
        <dbReference type="ARBA" id="ARBA00007806"/>
    </source>
</evidence>
<dbReference type="Gene3D" id="2.60.40.1760">
    <property type="entry name" value="glycosyl hydrolase (family 31)"/>
    <property type="match status" value="1"/>
</dbReference>